<dbReference type="Proteomes" id="UP000249891">
    <property type="component" value="Unassembled WGS sequence"/>
</dbReference>
<dbReference type="EMBL" id="UARG01000017">
    <property type="protein sequence ID" value="SQA76986.1"/>
    <property type="molecule type" value="Genomic_DNA"/>
</dbReference>
<reference evidence="1 2" key="1">
    <citation type="submission" date="2018-06" db="EMBL/GenBank/DDBJ databases">
        <authorList>
            <consortium name="Pathogen Informatics"/>
            <person name="Doyle S."/>
        </authorList>
    </citation>
    <scope>NUCLEOTIDE SEQUENCE [LARGE SCALE GENOMIC DNA]</scope>
    <source>
        <strain evidence="1 2">NCTC11546</strain>
    </source>
</reference>
<dbReference type="InterPro" id="IPR014469">
    <property type="entry name" value="DUF2271"/>
</dbReference>
<evidence type="ECO:0000313" key="1">
    <source>
        <dbReference type="EMBL" id="SQA76986.1"/>
    </source>
</evidence>
<dbReference type="Pfam" id="PF10029">
    <property type="entry name" value="DUF2271"/>
    <property type="match status" value="1"/>
</dbReference>
<name>A0A2X2R7A6_CAPOC</name>
<sequence>MKKHFLITLAVGIIALLTLSFVQQATVKKYKCLIQLTNYKGEGAYIVVSLINPEGKYEQTLQILGDDPEWYDDLTQWWKFYGKRQTIDGITGATISGGERAVKILTIDDSKLNKGYKIRFETAVEDEYYYAKDAEVEFKTENLNTKFEGKGYIRYVRLMPND</sequence>
<protein>
    <submittedName>
        <fullName evidence="1">Predicted periplasmic protein</fullName>
    </submittedName>
</protein>
<gene>
    <name evidence="1" type="ORF">NCTC11546_00188</name>
</gene>
<accession>A0A2X2R7A6</accession>
<organism evidence="1 2">
    <name type="scientific">Capnocytophaga ochracea</name>
    <dbReference type="NCBI Taxonomy" id="1018"/>
    <lineage>
        <taxon>Bacteria</taxon>
        <taxon>Pseudomonadati</taxon>
        <taxon>Bacteroidota</taxon>
        <taxon>Flavobacteriia</taxon>
        <taxon>Flavobacteriales</taxon>
        <taxon>Flavobacteriaceae</taxon>
        <taxon>Capnocytophaga</taxon>
    </lineage>
</organism>
<proteinExistence type="predicted"/>
<evidence type="ECO:0000313" key="2">
    <source>
        <dbReference type="Proteomes" id="UP000249891"/>
    </source>
</evidence>
<dbReference type="RefSeq" id="WP_128090629.1">
    <property type="nucleotide sequence ID" value="NZ_UARG01000017.1"/>
</dbReference>
<dbReference type="AlphaFoldDB" id="A0A2X2R7A6"/>